<dbReference type="PANTHER" id="PTHR22916">
    <property type="entry name" value="GLYCOSYLTRANSFERASE"/>
    <property type="match status" value="1"/>
</dbReference>
<sequence>MSFLLSVIIPVYNCERFIEKAVLSATQQPEVTEIVIVNDGSTDDSQKVLEELQKKYPIVKIYHHPNRSNQGRSASRNLGIQKAEGNYIAFLDADDFYLVDRFVNDKKMFEADGNCDGVYNAVGFHFYREATEEELQRHQLYTVTRKVEPEELFKSLLYGKCGHFHIDGLTVKKSVFDLTGLFNKELVVAEDTDIFWKMAIKSRLETGIIDKPLAIRGVHDSNVFDQSDIYKEYTIKMFERLAIWCSHNNVDFYIIDDLFKWIWLIKFKQNKTLLQYIGYWAKLTFPNPKFLFSILTIKYFPIVRKRKELFPFLYQN</sequence>
<dbReference type="PANTHER" id="PTHR22916:SF3">
    <property type="entry name" value="UDP-GLCNAC:BETAGAL BETA-1,3-N-ACETYLGLUCOSAMINYLTRANSFERASE-LIKE PROTEIN 1"/>
    <property type="match status" value="1"/>
</dbReference>
<dbReference type="InterPro" id="IPR029044">
    <property type="entry name" value="Nucleotide-diphossugar_trans"/>
</dbReference>
<proteinExistence type="predicted"/>
<dbReference type="SUPFAM" id="SSF53448">
    <property type="entry name" value="Nucleotide-diphospho-sugar transferases"/>
    <property type="match status" value="1"/>
</dbReference>
<name>A0ABX7Q8Z1_9FLAO</name>
<dbReference type="RefSeq" id="WP_207294713.1">
    <property type="nucleotide sequence ID" value="NZ_CP071448.1"/>
</dbReference>
<gene>
    <name evidence="2" type="ORF">J0383_14435</name>
</gene>
<evidence type="ECO:0000313" key="2">
    <source>
        <dbReference type="EMBL" id="QSW87484.1"/>
    </source>
</evidence>
<dbReference type="EMBL" id="CP071448">
    <property type="protein sequence ID" value="QSW87484.1"/>
    <property type="molecule type" value="Genomic_DNA"/>
</dbReference>
<dbReference type="Gene3D" id="3.90.550.10">
    <property type="entry name" value="Spore Coat Polysaccharide Biosynthesis Protein SpsA, Chain A"/>
    <property type="match status" value="1"/>
</dbReference>
<organism evidence="2 3">
    <name type="scientific">Flavobacterium endoglycinae</name>
    <dbReference type="NCBI Taxonomy" id="2816357"/>
    <lineage>
        <taxon>Bacteria</taxon>
        <taxon>Pseudomonadati</taxon>
        <taxon>Bacteroidota</taxon>
        <taxon>Flavobacteriia</taxon>
        <taxon>Flavobacteriales</taxon>
        <taxon>Flavobacteriaceae</taxon>
        <taxon>Flavobacterium</taxon>
    </lineage>
</organism>
<keyword evidence="3" id="KW-1185">Reference proteome</keyword>
<evidence type="ECO:0000259" key="1">
    <source>
        <dbReference type="Pfam" id="PF00535"/>
    </source>
</evidence>
<feature type="domain" description="Glycosyltransferase 2-like" evidence="1">
    <location>
        <begin position="6"/>
        <end position="109"/>
    </location>
</feature>
<dbReference type="InterPro" id="IPR001173">
    <property type="entry name" value="Glyco_trans_2-like"/>
</dbReference>
<reference evidence="2 3" key="1">
    <citation type="submission" date="2021-03" db="EMBL/GenBank/DDBJ databases">
        <title>Flavobacterium kribbensis sp. nov, an endophytic bacteria, isolated from soybean.</title>
        <authorList>
            <person name="Lee J."/>
            <person name="Seo J."/>
        </authorList>
    </citation>
    <scope>NUCLEOTIDE SEQUENCE [LARGE SCALE GENOMIC DNA]</scope>
    <source>
        <strain evidence="2 3">BB8</strain>
    </source>
</reference>
<accession>A0ABX7Q8Z1</accession>
<evidence type="ECO:0000313" key="3">
    <source>
        <dbReference type="Proteomes" id="UP000663440"/>
    </source>
</evidence>
<dbReference type="Proteomes" id="UP000663440">
    <property type="component" value="Chromosome"/>
</dbReference>
<dbReference type="CDD" id="cd00761">
    <property type="entry name" value="Glyco_tranf_GTA_type"/>
    <property type="match status" value="1"/>
</dbReference>
<dbReference type="Pfam" id="PF00535">
    <property type="entry name" value="Glycos_transf_2"/>
    <property type="match status" value="1"/>
</dbReference>
<protein>
    <submittedName>
        <fullName evidence="2">Glycosyltransferase family 2 protein</fullName>
    </submittedName>
</protein>